<reference evidence="1 2" key="1">
    <citation type="submission" date="2017-06" db="EMBL/GenBank/DDBJ databases">
        <title>Description of Rhodopirellula bahusiensis sp. nov.</title>
        <authorList>
            <person name="Kizina J."/>
            <person name="Harder J."/>
        </authorList>
    </citation>
    <scope>NUCLEOTIDE SEQUENCE [LARGE SCALE GENOMIC DNA]</scope>
    <source>
        <strain evidence="1 2">SWK21</strain>
    </source>
</reference>
<evidence type="ECO:0000313" key="2">
    <source>
        <dbReference type="Proteomes" id="UP000225740"/>
    </source>
</evidence>
<name>A0A2G1W4Q0_9BACT</name>
<keyword evidence="2" id="KW-1185">Reference proteome</keyword>
<dbReference type="EMBL" id="NIZW01000014">
    <property type="protein sequence ID" value="PHQ33971.1"/>
    <property type="molecule type" value="Genomic_DNA"/>
</dbReference>
<dbReference type="RefSeq" id="WP_099262188.1">
    <property type="nucleotide sequence ID" value="NZ_NIZW01000014.1"/>
</dbReference>
<comment type="caution">
    <text evidence="1">The sequence shown here is derived from an EMBL/GenBank/DDBJ whole genome shotgun (WGS) entry which is preliminary data.</text>
</comment>
<organism evidence="1 2">
    <name type="scientific">Rhodopirellula bahusiensis</name>
    <dbReference type="NCBI Taxonomy" id="2014065"/>
    <lineage>
        <taxon>Bacteria</taxon>
        <taxon>Pseudomonadati</taxon>
        <taxon>Planctomycetota</taxon>
        <taxon>Planctomycetia</taxon>
        <taxon>Pirellulales</taxon>
        <taxon>Pirellulaceae</taxon>
        <taxon>Rhodopirellula</taxon>
    </lineage>
</organism>
<evidence type="ECO:0000313" key="1">
    <source>
        <dbReference type="EMBL" id="PHQ33971.1"/>
    </source>
</evidence>
<dbReference type="InterPro" id="IPR012440">
    <property type="entry name" value="DUF1641"/>
</dbReference>
<sequence length="52" mass="5663">MPKRVGLFGLLSAIRDPNTQRALSFGLQFAKCFGGELDREHVTPSSNQTPSS</sequence>
<dbReference type="GeneID" id="95642151"/>
<proteinExistence type="predicted"/>
<dbReference type="Proteomes" id="UP000225740">
    <property type="component" value="Unassembled WGS sequence"/>
</dbReference>
<dbReference type="Pfam" id="PF07849">
    <property type="entry name" value="DUF1641"/>
    <property type="match status" value="1"/>
</dbReference>
<dbReference type="AlphaFoldDB" id="A0A2G1W4Q0"/>
<protein>
    <submittedName>
        <fullName evidence="1">Uncharacterized protein</fullName>
    </submittedName>
</protein>
<accession>A0A2G1W4Q0</accession>
<gene>
    <name evidence="1" type="ORF">CEE69_18650</name>
</gene>
<dbReference type="OrthoDB" id="285411at2"/>